<evidence type="ECO:0000313" key="1">
    <source>
        <dbReference type="EMBL" id="GGS15622.1"/>
    </source>
</evidence>
<dbReference type="EMBL" id="BMQO01000001">
    <property type="protein sequence ID" value="GGS15622.1"/>
    <property type="molecule type" value="Genomic_DNA"/>
</dbReference>
<comment type="caution">
    <text evidence="1">The sequence shown here is derived from an EMBL/GenBank/DDBJ whole genome shotgun (WGS) entry which is preliminary data.</text>
</comment>
<reference evidence="2" key="1">
    <citation type="journal article" date="2019" name="Int. J. Syst. Evol. Microbiol.">
        <title>The Global Catalogue of Microorganisms (GCM) 10K type strain sequencing project: providing services to taxonomists for standard genome sequencing and annotation.</title>
        <authorList>
            <consortium name="The Broad Institute Genomics Platform"/>
            <consortium name="The Broad Institute Genome Sequencing Center for Infectious Disease"/>
            <person name="Wu L."/>
            <person name="Ma J."/>
        </authorList>
    </citation>
    <scope>NUCLEOTIDE SEQUENCE [LARGE SCALE GENOMIC DNA]</scope>
    <source>
        <strain evidence="2">JCM 31406</strain>
    </source>
</reference>
<sequence>MREGMDEQVRAAHARGLTDAGVAAEVGVSIATVKRVRSRLGLKTKCVTALRGREGEELVAAAAQALGLNVEWRPVEGAPHDLMIEGLRVDAKTTQADVQGRCRFRLGGARQSYYNRYSYAKDYVRDCELLALVCLPSDGGPPSVYFLNSVLARRDVRVRLGMPTPGLLGWTDAFPALRAVRAA</sequence>
<keyword evidence="2" id="KW-1185">Reference proteome</keyword>
<proteinExistence type="predicted"/>
<gene>
    <name evidence="1" type="ORF">GCM10008961_03830</name>
</gene>
<organism evidence="1 2">
    <name type="scientific">Deinococcus knuensis</name>
    <dbReference type="NCBI Taxonomy" id="1837380"/>
    <lineage>
        <taxon>Bacteria</taxon>
        <taxon>Thermotogati</taxon>
        <taxon>Deinococcota</taxon>
        <taxon>Deinococci</taxon>
        <taxon>Deinococcales</taxon>
        <taxon>Deinococcaceae</taxon>
        <taxon>Deinococcus</taxon>
    </lineage>
</organism>
<protein>
    <submittedName>
        <fullName evidence="1">Uncharacterized protein</fullName>
    </submittedName>
</protein>
<dbReference type="InterPro" id="IPR011856">
    <property type="entry name" value="tRNA_endonuc-like_dom_sf"/>
</dbReference>
<dbReference type="Gene3D" id="3.40.1350.10">
    <property type="match status" value="1"/>
</dbReference>
<name>A0ABQ2SBJ7_9DEIO</name>
<accession>A0ABQ2SBJ7</accession>
<evidence type="ECO:0000313" key="2">
    <source>
        <dbReference type="Proteomes" id="UP000620633"/>
    </source>
</evidence>
<dbReference type="Proteomes" id="UP000620633">
    <property type="component" value="Unassembled WGS sequence"/>
</dbReference>